<gene>
    <name evidence="1" type="ORF">GYMLUDRAFT_882460</name>
</gene>
<organism evidence="1 2">
    <name type="scientific">Collybiopsis luxurians FD-317 M1</name>
    <dbReference type="NCBI Taxonomy" id="944289"/>
    <lineage>
        <taxon>Eukaryota</taxon>
        <taxon>Fungi</taxon>
        <taxon>Dikarya</taxon>
        <taxon>Basidiomycota</taxon>
        <taxon>Agaricomycotina</taxon>
        <taxon>Agaricomycetes</taxon>
        <taxon>Agaricomycetidae</taxon>
        <taxon>Agaricales</taxon>
        <taxon>Marasmiineae</taxon>
        <taxon>Omphalotaceae</taxon>
        <taxon>Collybiopsis</taxon>
        <taxon>Collybiopsis luxurians</taxon>
    </lineage>
</organism>
<evidence type="ECO:0000313" key="1">
    <source>
        <dbReference type="EMBL" id="KIK55141.1"/>
    </source>
</evidence>
<keyword evidence="2" id="KW-1185">Reference proteome</keyword>
<accession>A0A0D0BKA3</accession>
<proteinExistence type="predicted"/>
<dbReference type="AlphaFoldDB" id="A0A0D0BKA3"/>
<sequence>MARSQSRPVGYSWRQRSDVHSFLSFIADTCPLSLAAIANLRLNSMVHIITTLLVRGQDARMDRFAPITSIPSGSSNCPLGRRPIHGAVITQISFNIEIATANSPRKNIQRECVHAGCSLQRSLFEILRDTPFQCSVRFFRGDITITKQAETGQTLPYATARMV</sequence>
<dbReference type="EMBL" id="KN834809">
    <property type="protein sequence ID" value="KIK55141.1"/>
    <property type="molecule type" value="Genomic_DNA"/>
</dbReference>
<name>A0A0D0BKA3_9AGAR</name>
<dbReference type="HOGENOM" id="CLU_1627247_0_0_1"/>
<reference evidence="1 2" key="1">
    <citation type="submission" date="2014-04" db="EMBL/GenBank/DDBJ databases">
        <title>Evolutionary Origins and Diversification of the Mycorrhizal Mutualists.</title>
        <authorList>
            <consortium name="DOE Joint Genome Institute"/>
            <consortium name="Mycorrhizal Genomics Consortium"/>
            <person name="Kohler A."/>
            <person name="Kuo A."/>
            <person name="Nagy L.G."/>
            <person name="Floudas D."/>
            <person name="Copeland A."/>
            <person name="Barry K.W."/>
            <person name="Cichocki N."/>
            <person name="Veneault-Fourrey C."/>
            <person name="LaButti K."/>
            <person name="Lindquist E.A."/>
            <person name="Lipzen A."/>
            <person name="Lundell T."/>
            <person name="Morin E."/>
            <person name="Murat C."/>
            <person name="Riley R."/>
            <person name="Ohm R."/>
            <person name="Sun H."/>
            <person name="Tunlid A."/>
            <person name="Henrissat B."/>
            <person name="Grigoriev I.V."/>
            <person name="Hibbett D.S."/>
            <person name="Martin F."/>
        </authorList>
    </citation>
    <scope>NUCLEOTIDE SEQUENCE [LARGE SCALE GENOMIC DNA]</scope>
    <source>
        <strain evidence="1 2">FD-317 M1</strain>
    </source>
</reference>
<protein>
    <submittedName>
        <fullName evidence="1">Uncharacterized protein</fullName>
    </submittedName>
</protein>
<dbReference type="Proteomes" id="UP000053593">
    <property type="component" value="Unassembled WGS sequence"/>
</dbReference>
<evidence type="ECO:0000313" key="2">
    <source>
        <dbReference type="Proteomes" id="UP000053593"/>
    </source>
</evidence>